<reference evidence="1" key="1">
    <citation type="submission" date="2021-02" db="EMBL/GenBank/DDBJ databases">
        <authorList>
            <consortium name="DOE Joint Genome Institute"/>
            <person name="Ahrendt S."/>
            <person name="Looney B.P."/>
            <person name="Miyauchi S."/>
            <person name="Morin E."/>
            <person name="Drula E."/>
            <person name="Courty P.E."/>
            <person name="Chicoki N."/>
            <person name="Fauchery L."/>
            <person name="Kohler A."/>
            <person name="Kuo A."/>
            <person name="Labutti K."/>
            <person name="Pangilinan J."/>
            <person name="Lipzen A."/>
            <person name="Riley R."/>
            <person name="Andreopoulos W."/>
            <person name="He G."/>
            <person name="Johnson J."/>
            <person name="Barry K.W."/>
            <person name="Grigoriev I.V."/>
            <person name="Nagy L."/>
            <person name="Hibbett D."/>
            <person name="Henrissat B."/>
            <person name="Matheny P.B."/>
            <person name="Labbe J."/>
            <person name="Martin F."/>
        </authorList>
    </citation>
    <scope>NUCLEOTIDE SEQUENCE</scope>
    <source>
        <strain evidence="1">FP105234-sp</strain>
    </source>
</reference>
<sequence>MKHNIVDSIADLVGPSPNCDTPHLPARTVFALTLPRRRLPPRPRCTPLSEPARSLAGKISRTPSTRSAASSSALCAISPREAVGAGRDDARAHFHSSTAAGSLKSASGNSRSSRRLRGTREENKRRTH</sequence>
<name>A0ACB8S2H0_9AGAM</name>
<protein>
    <submittedName>
        <fullName evidence="1">Uncharacterized protein</fullName>
    </submittedName>
</protein>
<accession>A0ACB8S2H0</accession>
<organism evidence="1 2">
    <name type="scientific">Auriscalpium vulgare</name>
    <dbReference type="NCBI Taxonomy" id="40419"/>
    <lineage>
        <taxon>Eukaryota</taxon>
        <taxon>Fungi</taxon>
        <taxon>Dikarya</taxon>
        <taxon>Basidiomycota</taxon>
        <taxon>Agaricomycotina</taxon>
        <taxon>Agaricomycetes</taxon>
        <taxon>Russulales</taxon>
        <taxon>Auriscalpiaceae</taxon>
        <taxon>Auriscalpium</taxon>
    </lineage>
</organism>
<proteinExistence type="predicted"/>
<comment type="caution">
    <text evidence="1">The sequence shown here is derived from an EMBL/GenBank/DDBJ whole genome shotgun (WGS) entry which is preliminary data.</text>
</comment>
<reference evidence="1" key="2">
    <citation type="journal article" date="2022" name="New Phytol.">
        <title>Evolutionary transition to the ectomycorrhizal habit in the genomes of a hyperdiverse lineage of mushroom-forming fungi.</title>
        <authorList>
            <person name="Looney B."/>
            <person name="Miyauchi S."/>
            <person name="Morin E."/>
            <person name="Drula E."/>
            <person name="Courty P.E."/>
            <person name="Kohler A."/>
            <person name="Kuo A."/>
            <person name="LaButti K."/>
            <person name="Pangilinan J."/>
            <person name="Lipzen A."/>
            <person name="Riley R."/>
            <person name="Andreopoulos W."/>
            <person name="He G."/>
            <person name="Johnson J."/>
            <person name="Nolan M."/>
            <person name="Tritt A."/>
            <person name="Barry K.W."/>
            <person name="Grigoriev I.V."/>
            <person name="Nagy L.G."/>
            <person name="Hibbett D."/>
            <person name="Henrissat B."/>
            <person name="Matheny P.B."/>
            <person name="Labbe J."/>
            <person name="Martin F.M."/>
        </authorList>
    </citation>
    <scope>NUCLEOTIDE SEQUENCE</scope>
    <source>
        <strain evidence="1">FP105234-sp</strain>
    </source>
</reference>
<keyword evidence="2" id="KW-1185">Reference proteome</keyword>
<evidence type="ECO:0000313" key="2">
    <source>
        <dbReference type="Proteomes" id="UP000814033"/>
    </source>
</evidence>
<dbReference type="EMBL" id="MU275863">
    <property type="protein sequence ID" value="KAI0050332.1"/>
    <property type="molecule type" value="Genomic_DNA"/>
</dbReference>
<dbReference type="Proteomes" id="UP000814033">
    <property type="component" value="Unassembled WGS sequence"/>
</dbReference>
<evidence type="ECO:0000313" key="1">
    <source>
        <dbReference type="EMBL" id="KAI0050332.1"/>
    </source>
</evidence>
<gene>
    <name evidence="1" type="ORF">FA95DRAFT_1555845</name>
</gene>